<evidence type="ECO:0000256" key="1">
    <source>
        <dbReference type="ARBA" id="ARBA00006291"/>
    </source>
</evidence>
<evidence type="ECO:0000259" key="8">
    <source>
        <dbReference type="Pfam" id="PF03775"/>
    </source>
</evidence>
<dbReference type="OrthoDB" id="9794530at2"/>
<evidence type="ECO:0000256" key="7">
    <source>
        <dbReference type="SAM" id="MobiDB-lite"/>
    </source>
</evidence>
<keyword evidence="11" id="KW-1185">Reference proteome</keyword>
<accession>A0A6N8E951</accession>
<evidence type="ECO:0000259" key="9">
    <source>
        <dbReference type="Pfam" id="PF05209"/>
    </source>
</evidence>
<dbReference type="InterPro" id="IPR005526">
    <property type="entry name" value="Septum_form_inhib_MinC_C"/>
</dbReference>
<dbReference type="Gene3D" id="3.30.70.260">
    <property type="match status" value="1"/>
</dbReference>
<dbReference type="InterPro" id="IPR013033">
    <property type="entry name" value="MinC"/>
</dbReference>
<evidence type="ECO:0000256" key="3">
    <source>
        <dbReference type="ARBA" id="ARBA00023210"/>
    </source>
</evidence>
<dbReference type="SUPFAM" id="SSF63848">
    <property type="entry name" value="Cell-division inhibitor MinC, C-terminal domain"/>
    <property type="match status" value="1"/>
</dbReference>
<feature type="domain" description="Septum formation inhibitor MinC N-terminal" evidence="9">
    <location>
        <begin position="18"/>
        <end position="90"/>
    </location>
</feature>
<comment type="subunit">
    <text evidence="6">Interacts with MinD and FtsZ.</text>
</comment>
<keyword evidence="4 6" id="KW-0131">Cell cycle</keyword>
<evidence type="ECO:0000256" key="2">
    <source>
        <dbReference type="ARBA" id="ARBA00022618"/>
    </source>
</evidence>
<dbReference type="NCBIfam" id="TIGR01222">
    <property type="entry name" value="minC"/>
    <property type="match status" value="1"/>
</dbReference>
<dbReference type="Proteomes" id="UP000434044">
    <property type="component" value="Unassembled WGS sequence"/>
</dbReference>
<dbReference type="AlphaFoldDB" id="A0A6N8E951"/>
<comment type="caution">
    <text evidence="10">The sequence shown here is derived from an EMBL/GenBank/DDBJ whole genome shotgun (WGS) entry which is preliminary data.</text>
</comment>
<evidence type="ECO:0000256" key="5">
    <source>
        <dbReference type="ARBA" id="ARBA00025606"/>
    </source>
</evidence>
<feature type="domain" description="Septum formation inhibitor MinC C-terminal" evidence="8">
    <location>
        <begin position="170"/>
        <end position="269"/>
    </location>
</feature>
<dbReference type="PANTHER" id="PTHR34108">
    <property type="entry name" value="SEPTUM SITE-DETERMINING PROTEIN MINC"/>
    <property type="match status" value="1"/>
</dbReference>
<evidence type="ECO:0000313" key="10">
    <source>
        <dbReference type="EMBL" id="MTW19858.1"/>
    </source>
</evidence>
<evidence type="ECO:0000256" key="4">
    <source>
        <dbReference type="ARBA" id="ARBA00023306"/>
    </source>
</evidence>
<dbReference type="PANTHER" id="PTHR34108:SF1">
    <property type="entry name" value="SEPTUM SITE-DETERMINING PROTEIN MINC"/>
    <property type="match status" value="1"/>
</dbReference>
<evidence type="ECO:0000313" key="11">
    <source>
        <dbReference type="Proteomes" id="UP000434044"/>
    </source>
</evidence>
<keyword evidence="3 6" id="KW-0717">Septation</keyword>
<name>A0A6N8E951_9GAMM</name>
<dbReference type="Pfam" id="PF05209">
    <property type="entry name" value="MinC_N"/>
    <property type="match status" value="1"/>
</dbReference>
<protein>
    <recommendedName>
        <fullName evidence="6">Probable septum site-determining protein MinC</fullName>
    </recommendedName>
</protein>
<dbReference type="GO" id="GO:0000917">
    <property type="term" value="P:division septum assembly"/>
    <property type="evidence" value="ECO:0007669"/>
    <property type="project" value="UniProtKB-KW"/>
</dbReference>
<dbReference type="InterPro" id="IPR016098">
    <property type="entry name" value="CAP/MinC_C"/>
</dbReference>
<comment type="similarity">
    <text evidence="1 6">Belongs to the MinC family.</text>
</comment>
<comment type="function">
    <text evidence="5 6">Cell division inhibitor that blocks the formation of polar Z ring septums. Rapidly oscillates between the poles of the cell to destabilize FtsZ filaments that have formed before they mature into polar Z rings. Prevents FtsZ polymerization.</text>
</comment>
<proteinExistence type="inferred from homology"/>
<dbReference type="HAMAP" id="MF_00267">
    <property type="entry name" value="MinC"/>
    <property type="match status" value="1"/>
</dbReference>
<organism evidence="10 11">
    <name type="scientific">Allochromatium palmeri</name>
    <dbReference type="NCBI Taxonomy" id="231048"/>
    <lineage>
        <taxon>Bacteria</taxon>
        <taxon>Pseudomonadati</taxon>
        <taxon>Pseudomonadota</taxon>
        <taxon>Gammaproteobacteria</taxon>
        <taxon>Chromatiales</taxon>
        <taxon>Chromatiaceae</taxon>
        <taxon>Allochromatium</taxon>
    </lineage>
</organism>
<dbReference type="InterPro" id="IPR007874">
    <property type="entry name" value="MinC_N"/>
</dbReference>
<dbReference type="InterPro" id="IPR036145">
    <property type="entry name" value="MinC_C_sf"/>
</dbReference>
<keyword evidence="2 6" id="KW-0132">Cell division</keyword>
<sequence length="272" mass="29026">MAEKPTSSITDADGAGPFELKAASFTLPIIRLLDNDIETVALRLGARVEKAPDFFRNTPVVIDLSDLAENAEPVALPQLVGVLRGYGMIPFGVRGANADQAAAAEALEMAILRDSYVRRTRQLGELVADMDPEPAPTTVSKTPKAPDKAPQPPTEPAQPRAAGQSGFMLITKPVRSGQRIYAAGGDLSIIAPVSSGAELMADGNIHVYGPLRGRALAGMSGNMEARIFCHDLQAELISIAGHYRVSEGIPNELRGVPVQIFLDQKILRIEKL</sequence>
<dbReference type="GO" id="GO:1901891">
    <property type="term" value="P:regulation of cell septum assembly"/>
    <property type="evidence" value="ECO:0007669"/>
    <property type="project" value="InterPro"/>
</dbReference>
<dbReference type="GO" id="GO:0000902">
    <property type="term" value="P:cell morphogenesis"/>
    <property type="evidence" value="ECO:0007669"/>
    <property type="project" value="InterPro"/>
</dbReference>
<dbReference type="GO" id="GO:0051302">
    <property type="term" value="P:regulation of cell division"/>
    <property type="evidence" value="ECO:0007669"/>
    <property type="project" value="InterPro"/>
</dbReference>
<reference evidence="10 11" key="1">
    <citation type="submission" date="2019-11" db="EMBL/GenBank/DDBJ databases">
        <title>Whole-genome sequence of the anaerobic purple sulfur bacterium Allochromatium palmeri DSM 15591.</title>
        <authorList>
            <person name="Kyndt J.A."/>
            <person name="Meyer T.E."/>
        </authorList>
    </citation>
    <scope>NUCLEOTIDE SEQUENCE [LARGE SCALE GENOMIC DNA]</scope>
    <source>
        <strain evidence="10 11">DSM 15591</strain>
    </source>
</reference>
<evidence type="ECO:0000256" key="6">
    <source>
        <dbReference type="HAMAP-Rule" id="MF_00267"/>
    </source>
</evidence>
<dbReference type="EMBL" id="WNKT01000002">
    <property type="protein sequence ID" value="MTW19858.1"/>
    <property type="molecule type" value="Genomic_DNA"/>
</dbReference>
<dbReference type="Gene3D" id="2.160.20.70">
    <property type="match status" value="1"/>
</dbReference>
<feature type="region of interest" description="Disordered" evidence="7">
    <location>
        <begin position="129"/>
        <end position="164"/>
    </location>
</feature>
<gene>
    <name evidence="6 10" type="primary">minC</name>
    <name evidence="10" type="ORF">GJ668_01975</name>
</gene>
<dbReference type="Pfam" id="PF03775">
    <property type="entry name" value="MinC_C"/>
    <property type="match status" value="1"/>
</dbReference>
<dbReference type="RefSeq" id="WP_155448438.1">
    <property type="nucleotide sequence ID" value="NZ_WNKT01000002.1"/>
</dbReference>